<keyword evidence="3" id="KW-1185">Reference proteome</keyword>
<comment type="caution">
    <text evidence="2">The sequence shown here is derived from an EMBL/GenBank/DDBJ whole genome shotgun (WGS) entry which is preliminary data.</text>
</comment>
<evidence type="ECO:0000313" key="3">
    <source>
        <dbReference type="Proteomes" id="UP000664132"/>
    </source>
</evidence>
<dbReference type="Proteomes" id="UP000664132">
    <property type="component" value="Unassembled WGS sequence"/>
</dbReference>
<evidence type="ECO:0000313" key="2">
    <source>
        <dbReference type="EMBL" id="KAG4424505.1"/>
    </source>
</evidence>
<dbReference type="EMBL" id="JAFJYH010000020">
    <property type="protein sequence ID" value="KAG4424505.1"/>
    <property type="molecule type" value="Genomic_DNA"/>
</dbReference>
<gene>
    <name evidence="2" type="ORF">IFR04_002383</name>
</gene>
<feature type="region of interest" description="Disordered" evidence="1">
    <location>
        <begin position="54"/>
        <end position="77"/>
    </location>
</feature>
<dbReference type="AlphaFoldDB" id="A0A8H8BUF3"/>
<protein>
    <submittedName>
        <fullName evidence="2">Uncharacterized protein</fullName>
    </submittedName>
</protein>
<proteinExistence type="predicted"/>
<reference evidence="2" key="1">
    <citation type="submission" date="2021-02" db="EMBL/GenBank/DDBJ databases">
        <title>Genome sequence Cadophora malorum strain M34.</title>
        <authorList>
            <person name="Stefanovic E."/>
            <person name="Vu D."/>
            <person name="Scully C."/>
            <person name="Dijksterhuis J."/>
            <person name="Roader J."/>
            <person name="Houbraken J."/>
        </authorList>
    </citation>
    <scope>NUCLEOTIDE SEQUENCE</scope>
    <source>
        <strain evidence="2">M34</strain>
    </source>
</reference>
<sequence length="162" mass="18210">MEKEQACTVLNLDLEACEKELKNSKDKITKQRQALARFKIEYISLQEKRDELQLKLSRTSHESDSTAPPEKPEVTDRKTTALGTAFIETAGSHCQKDTECKKTITAHEGRLTEMEDVQSSTLNEVENVRLSPALIEKNTSNKIHGLEAQLAEERWAVANGTL</sequence>
<organism evidence="2 3">
    <name type="scientific">Cadophora malorum</name>
    <dbReference type="NCBI Taxonomy" id="108018"/>
    <lineage>
        <taxon>Eukaryota</taxon>
        <taxon>Fungi</taxon>
        <taxon>Dikarya</taxon>
        <taxon>Ascomycota</taxon>
        <taxon>Pezizomycotina</taxon>
        <taxon>Leotiomycetes</taxon>
        <taxon>Helotiales</taxon>
        <taxon>Ploettnerulaceae</taxon>
        <taxon>Cadophora</taxon>
    </lineage>
</organism>
<accession>A0A8H8BUF3</accession>
<evidence type="ECO:0000256" key="1">
    <source>
        <dbReference type="SAM" id="MobiDB-lite"/>
    </source>
</evidence>
<name>A0A8H8BUF3_9HELO</name>